<feature type="compositionally biased region" description="Basic and acidic residues" evidence="1">
    <location>
        <begin position="43"/>
        <end position="71"/>
    </location>
</feature>
<feature type="compositionally biased region" description="Low complexity" evidence="1">
    <location>
        <begin position="84"/>
        <end position="94"/>
    </location>
</feature>
<proteinExistence type="predicted"/>
<gene>
    <name evidence="3" type="ORF">BG015_004483</name>
</gene>
<organism evidence="3 4">
    <name type="scientific">Linnemannia schmuckeri</name>
    <dbReference type="NCBI Taxonomy" id="64567"/>
    <lineage>
        <taxon>Eukaryota</taxon>
        <taxon>Fungi</taxon>
        <taxon>Fungi incertae sedis</taxon>
        <taxon>Mucoromycota</taxon>
        <taxon>Mortierellomycotina</taxon>
        <taxon>Mortierellomycetes</taxon>
        <taxon>Mortierellales</taxon>
        <taxon>Mortierellaceae</taxon>
        <taxon>Linnemannia</taxon>
    </lineage>
</organism>
<dbReference type="EMBL" id="JAAAUQ010002109">
    <property type="protein sequence ID" value="KAF9127732.1"/>
    <property type="molecule type" value="Genomic_DNA"/>
</dbReference>
<sequence length="162" mass="18063">SDEEGHNESGSDERLKRRQTFHEQRRAHEEQRQARAEQLQTQEEQRKVQEDQRKIQEEQRRVQEQQRREARAPIGGGSLAGIWPTTPAAPASPAIPAALAAPSTPAAAAAPPALDISNEFRNEIRMLTNMGFADTPELRTVVRDFGGEVEAVVEFMISAGRQ</sequence>
<dbReference type="InterPro" id="IPR015940">
    <property type="entry name" value="UBA"/>
</dbReference>
<name>A0A9P5RDT0_9FUNG</name>
<reference evidence="3" key="1">
    <citation type="journal article" date="2020" name="Fungal Divers.">
        <title>Resolving the Mortierellaceae phylogeny through synthesis of multi-gene phylogenetics and phylogenomics.</title>
        <authorList>
            <person name="Vandepol N."/>
            <person name="Liber J."/>
            <person name="Desiro A."/>
            <person name="Na H."/>
            <person name="Kennedy M."/>
            <person name="Barry K."/>
            <person name="Grigoriev I.V."/>
            <person name="Miller A.N."/>
            <person name="O'Donnell K."/>
            <person name="Stajich J.E."/>
            <person name="Bonito G."/>
        </authorList>
    </citation>
    <scope>NUCLEOTIDE SEQUENCE</scope>
    <source>
        <strain evidence="3">NRRL 6426</strain>
    </source>
</reference>
<evidence type="ECO:0000256" key="1">
    <source>
        <dbReference type="SAM" id="MobiDB-lite"/>
    </source>
</evidence>
<accession>A0A9P5RDT0</accession>
<dbReference type="PROSITE" id="PS50030">
    <property type="entry name" value="UBA"/>
    <property type="match status" value="1"/>
</dbReference>
<dbReference type="OrthoDB" id="2445759at2759"/>
<keyword evidence="4" id="KW-1185">Reference proteome</keyword>
<protein>
    <recommendedName>
        <fullName evidence="2">UBA domain-containing protein</fullName>
    </recommendedName>
</protein>
<feature type="compositionally biased region" description="Basic and acidic residues" evidence="1">
    <location>
        <begin position="1"/>
        <end position="35"/>
    </location>
</feature>
<evidence type="ECO:0000259" key="2">
    <source>
        <dbReference type="PROSITE" id="PS50030"/>
    </source>
</evidence>
<feature type="region of interest" description="Disordered" evidence="1">
    <location>
        <begin position="1"/>
        <end position="94"/>
    </location>
</feature>
<feature type="domain" description="UBA" evidence="2">
    <location>
        <begin position="115"/>
        <end position="159"/>
    </location>
</feature>
<dbReference type="Proteomes" id="UP000748756">
    <property type="component" value="Unassembled WGS sequence"/>
</dbReference>
<comment type="caution">
    <text evidence="3">The sequence shown here is derived from an EMBL/GenBank/DDBJ whole genome shotgun (WGS) entry which is preliminary data.</text>
</comment>
<evidence type="ECO:0000313" key="4">
    <source>
        <dbReference type="Proteomes" id="UP000748756"/>
    </source>
</evidence>
<dbReference type="AlphaFoldDB" id="A0A9P5RDT0"/>
<evidence type="ECO:0000313" key="3">
    <source>
        <dbReference type="EMBL" id="KAF9127732.1"/>
    </source>
</evidence>
<feature type="non-terminal residue" evidence="3">
    <location>
        <position position="1"/>
    </location>
</feature>